<accession>A0A2R5GI70</accession>
<keyword evidence="4" id="KW-1185">Reference proteome</keyword>
<feature type="region of interest" description="Disordered" evidence="1">
    <location>
        <begin position="58"/>
        <end position="89"/>
    </location>
</feature>
<feature type="compositionally biased region" description="Low complexity" evidence="1">
    <location>
        <begin position="66"/>
        <end position="80"/>
    </location>
</feature>
<dbReference type="GO" id="GO:0005737">
    <property type="term" value="C:cytoplasm"/>
    <property type="evidence" value="ECO:0007669"/>
    <property type="project" value="TreeGrafter"/>
</dbReference>
<dbReference type="GO" id="GO:0071539">
    <property type="term" value="P:protein localization to centrosome"/>
    <property type="evidence" value="ECO:0007669"/>
    <property type="project" value="InterPro"/>
</dbReference>
<dbReference type="AlphaFoldDB" id="A0A2R5GI70"/>
<sequence>MASSWTDLLGRPAEDDDAWRKAHEDPTEHESSAVENDGNVNNTAFFDLEGNMQRLKMREGKRSSLTGQGRRSSITSTRSGMYGTPQRNRSLHMLRSPGWQSQLSPSSQIEGFVDDDEMFLDGGRSKLGKKSLRKLQNKFPKPSAQLLDPPQLLLPGVIKDPIHLECEVGMAASFQVPIRNESRRRVVLRPVVRDVSAQKHLKVTPARCVIEPGAANTVMLAFCPRTDVGTNWWRVDLVEDASEWLVPIKVMATTLRSLWVAPDRPIVNVGGASLGGTASSRVELENKTDRTLQVCAFLAPVSASSAEITGTDDEWGEPACSAEDSVRAFDLRLASSLSMSVSSLASRHSRGRGDASSGGLEKKERKVGWFHLEAGETRVIEVNFSPGARLRHNAVLKVRSRQCDLVNDKGLGGDGVHDNGDDNLVVDGASFINTIQIPVMGYGGRASIACAGEDAFVDVVEVRATQEGAHKMGSFRVENRGDRTAFVRPHAPGELKHRVIVEPEWCTLEPGESAMLRFKILSSSRETMRVTALHVDWGDEILRHLRTRAKSKRGAVVDLDLNETMTSVSRLDAYDDLDALNMALAALEPEDTPVARNAALDLAHFFDEYLFEQRLRCTIVDACLESSQEESTQMPETDHVELRPAEENTRRNNVTEGGLGDGLRLGRRAIKVEPFECRLVYERSKGMWCASLGVTNVSDETVPVHVNLPGSLELSCELTQLAPKECATVEVRSRKFYERARTLYIGCRASSLDACEVFVRHASQSAGLSLEPETVLKFPATAPGAKSCALVRIRNHGDVALPLEFCTSEQFDLRSKHRQIVLQSHAHFELKIYFRPFTSVGHGVTCAGHLRVARRQKDGLSDTGLVLLLQGHTLSDWMVGASDIDNDCDATEGDAADTGFSLFLSCTTAELHWRRSKRDDALATGPEAAFGQDLGGALAQQQAGGQQHLHMLPGNHIPHSHVHHHQHHHQQAQTVSGVAQTVGHRSIHIAATRSERNGEHRGLAFEETKLQGTISRGVLGVYGIVLTAGLCLGVMVLIMTISSSLTSRRDDVVYLGSNVNDLVHDLGANEYVCPGSAALVHASCKIEADADASCLEVMDEMVARVNAQGIAWTDPHNNGSYSVVAETQTSTGRHVLVLERRTGDDKYTDLMSFVFAPTSRKTCIIRGCSESQVPSVLDYSTNYCNMHNLYCSATSSPMCPSVRHDFTTHETKVVPSYGAGTNVDACAGHRSSATLLHEEYDDPVPEIAAPIETSASAF</sequence>
<evidence type="ECO:0000256" key="2">
    <source>
        <dbReference type="SAM" id="Phobius"/>
    </source>
</evidence>
<dbReference type="InterPro" id="IPR039103">
    <property type="entry name" value="Spd-2/CEP192"/>
</dbReference>
<protein>
    <submittedName>
        <fullName evidence="3">Uncharacterized protein</fullName>
    </submittedName>
</protein>
<dbReference type="OrthoDB" id="5946254at2759"/>
<keyword evidence="2" id="KW-1133">Transmembrane helix</keyword>
<feature type="region of interest" description="Disordered" evidence="1">
    <location>
        <begin position="1"/>
        <end position="43"/>
    </location>
</feature>
<dbReference type="GO" id="GO:0090222">
    <property type="term" value="P:centrosome-templated microtubule nucleation"/>
    <property type="evidence" value="ECO:0007669"/>
    <property type="project" value="InterPro"/>
</dbReference>
<dbReference type="EMBL" id="BEYU01000074">
    <property type="protein sequence ID" value="GBG30285.1"/>
    <property type="molecule type" value="Genomic_DNA"/>
</dbReference>
<dbReference type="GO" id="GO:0019901">
    <property type="term" value="F:protein kinase binding"/>
    <property type="evidence" value="ECO:0007669"/>
    <property type="project" value="TreeGrafter"/>
</dbReference>
<dbReference type="InParanoid" id="A0A2R5GI70"/>
<gene>
    <name evidence="3" type="ORF">FCC1311_065042</name>
</gene>
<evidence type="ECO:0000256" key="1">
    <source>
        <dbReference type="SAM" id="MobiDB-lite"/>
    </source>
</evidence>
<dbReference type="PANTHER" id="PTHR16029">
    <property type="entry name" value="CENTROSOMAL PROTEIN OF 192 KDA"/>
    <property type="match status" value="1"/>
</dbReference>
<proteinExistence type="predicted"/>
<evidence type="ECO:0000313" key="3">
    <source>
        <dbReference type="EMBL" id="GBG30285.1"/>
    </source>
</evidence>
<feature type="transmembrane region" description="Helical" evidence="2">
    <location>
        <begin position="1019"/>
        <end position="1039"/>
    </location>
</feature>
<feature type="compositionally biased region" description="Basic and acidic residues" evidence="1">
    <location>
        <begin position="18"/>
        <end position="32"/>
    </location>
</feature>
<dbReference type="GO" id="GO:0090307">
    <property type="term" value="P:mitotic spindle assembly"/>
    <property type="evidence" value="ECO:0007669"/>
    <property type="project" value="TreeGrafter"/>
</dbReference>
<reference evidence="3 4" key="1">
    <citation type="submission" date="2017-12" db="EMBL/GenBank/DDBJ databases">
        <title>Sequencing, de novo assembly and annotation of complete genome of a new Thraustochytrid species, strain FCC1311.</title>
        <authorList>
            <person name="Sedici K."/>
            <person name="Godart F."/>
            <person name="Aiese Cigliano R."/>
            <person name="Sanseverino W."/>
            <person name="Barakat M."/>
            <person name="Ortet P."/>
            <person name="Marechal E."/>
            <person name="Cagnac O."/>
            <person name="Amato A."/>
        </authorList>
    </citation>
    <scope>NUCLEOTIDE SEQUENCE [LARGE SCALE GENOMIC DNA]</scope>
</reference>
<keyword evidence="2" id="KW-0472">Membrane</keyword>
<dbReference type="Proteomes" id="UP000241890">
    <property type="component" value="Unassembled WGS sequence"/>
</dbReference>
<evidence type="ECO:0000313" key="4">
    <source>
        <dbReference type="Proteomes" id="UP000241890"/>
    </source>
</evidence>
<name>A0A2R5GI70_9STRA</name>
<dbReference type="GO" id="GO:0000242">
    <property type="term" value="C:pericentriolar material"/>
    <property type="evidence" value="ECO:0007669"/>
    <property type="project" value="TreeGrafter"/>
</dbReference>
<dbReference type="GO" id="GO:0051298">
    <property type="term" value="P:centrosome duplication"/>
    <property type="evidence" value="ECO:0007669"/>
    <property type="project" value="InterPro"/>
</dbReference>
<keyword evidence="2" id="KW-0812">Transmembrane</keyword>
<dbReference type="GO" id="GO:0005814">
    <property type="term" value="C:centriole"/>
    <property type="evidence" value="ECO:0007669"/>
    <property type="project" value="TreeGrafter"/>
</dbReference>
<dbReference type="PANTHER" id="PTHR16029:SF11">
    <property type="entry name" value="CENTROSOMAL PROTEIN OF 192 KDA"/>
    <property type="match status" value="1"/>
</dbReference>
<comment type="caution">
    <text evidence="3">The sequence shown here is derived from an EMBL/GenBank/DDBJ whole genome shotgun (WGS) entry which is preliminary data.</text>
</comment>
<organism evidence="3 4">
    <name type="scientific">Hondaea fermentalgiana</name>
    <dbReference type="NCBI Taxonomy" id="2315210"/>
    <lineage>
        <taxon>Eukaryota</taxon>
        <taxon>Sar</taxon>
        <taxon>Stramenopiles</taxon>
        <taxon>Bigyra</taxon>
        <taxon>Labyrinthulomycetes</taxon>
        <taxon>Thraustochytrida</taxon>
        <taxon>Thraustochytriidae</taxon>
        <taxon>Hondaea</taxon>
    </lineage>
</organism>